<organism evidence="1 2">
    <name type="scientific">Aeromonas phage 65.2</name>
    <dbReference type="NCBI Taxonomy" id="1932896"/>
    <lineage>
        <taxon>Viruses</taxon>
        <taxon>Duplodnaviria</taxon>
        <taxon>Heunggongvirae</taxon>
        <taxon>Uroviricota</taxon>
        <taxon>Caudoviricetes</taxon>
        <taxon>Pantevenvirales</taxon>
        <taxon>Straboviridae</taxon>
        <taxon>Emmerichvirinae</taxon>
        <taxon>Ishigurovirus</taxon>
        <taxon>Ishigurovirus osborne</taxon>
    </lineage>
</organism>
<dbReference type="Proteomes" id="UP000225215">
    <property type="component" value="Segment"/>
</dbReference>
<proteinExistence type="predicted"/>
<protein>
    <submittedName>
        <fullName evidence="1">Uncharacterized protein</fullName>
    </submittedName>
</protein>
<accession>A0A219YCE7</accession>
<evidence type="ECO:0000313" key="2">
    <source>
        <dbReference type="Proteomes" id="UP000225215"/>
    </source>
</evidence>
<evidence type="ECO:0000313" key="1">
    <source>
        <dbReference type="EMBL" id="APU01681.1"/>
    </source>
</evidence>
<sequence>MENMMNEAIKAKLQEAKARFQKGIKFRQAHAVIENGPDSNDYVVAVFVETMNQHNLASYFAAQGRMVSMQKELGYLGYGYHIVKVEV</sequence>
<dbReference type="EMBL" id="KY290955">
    <property type="protein sequence ID" value="APU01681.1"/>
    <property type="molecule type" value="Genomic_DNA"/>
</dbReference>
<name>A0A219YCE7_9CAUD</name>
<reference evidence="1 2" key="1">
    <citation type="journal article" date="2017" name="Sci. Rep.">
        <title>Characterization and diversity of phages infecting Aeromonas salmonicida subsp. salmonicida.</title>
        <authorList>
            <person name="Vincent A.T."/>
            <person name="Paquet V.E."/>
            <person name="Bernatchez A."/>
            <person name="Tremblay D.M."/>
            <person name="Moineau S."/>
            <person name="Charette S.J."/>
        </authorList>
    </citation>
    <scope>NUCLEOTIDE SEQUENCE [LARGE SCALE GENOMIC DNA]</scope>
</reference>